<accession>A0A224YLB8</accession>
<dbReference type="EMBL" id="GFPF01003476">
    <property type="protein sequence ID" value="MAA14622.1"/>
    <property type="molecule type" value="Transcribed_RNA"/>
</dbReference>
<dbReference type="AlphaFoldDB" id="A0A224YLB8"/>
<name>A0A224YLB8_9ACAR</name>
<protein>
    <submittedName>
        <fullName evidence="2">Uncharacterized protein</fullName>
    </submittedName>
</protein>
<feature type="region of interest" description="Disordered" evidence="1">
    <location>
        <begin position="71"/>
        <end position="122"/>
    </location>
</feature>
<feature type="compositionally biased region" description="Acidic residues" evidence="1">
    <location>
        <begin position="83"/>
        <end position="94"/>
    </location>
</feature>
<organism evidence="2">
    <name type="scientific">Rhipicephalus zambeziensis</name>
    <dbReference type="NCBI Taxonomy" id="60191"/>
    <lineage>
        <taxon>Eukaryota</taxon>
        <taxon>Metazoa</taxon>
        <taxon>Ecdysozoa</taxon>
        <taxon>Arthropoda</taxon>
        <taxon>Chelicerata</taxon>
        <taxon>Arachnida</taxon>
        <taxon>Acari</taxon>
        <taxon>Parasitiformes</taxon>
        <taxon>Ixodida</taxon>
        <taxon>Ixodoidea</taxon>
        <taxon>Ixodidae</taxon>
        <taxon>Rhipicephalinae</taxon>
        <taxon>Rhipicephalus</taxon>
        <taxon>Rhipicephalus</taxon>
    </lineage>
</organism>
<sequence>MPFNVTQTPKKKKCLFFPCTRRRSVTGTFFEASRNASSSNNIQGRTTAWTLPRGVAQALLVLGHLCPRSPAPRGQATMHEEENTGLEDVEDDDSGRERRHLTHGAECAGRAGRGCGERFSST</sequence>
<evidence type="ECO:0000313" key="2">
    <source>
        <dbReference type="EMBL" id="MAA14622.1"/>
    </source>
</evidence>
<proteinExistence type="predicted"/>
<reference evidence="2" key="1">
    <citation type="journal article" date="2017" name="Parasit. Vectors">
        <title>Sialotranscriptomics of Rhipicephalus zambeziensis reveals intricate expression profiles of secretory proteins and suggests tight temporal transcriptional regulation during blood-feeding.</title>
        <authorList>
            <person name="de Castro M.H."/>
            <person name="de Klerk D."/>
            <person name="Pienaar R."/>
            <person name="Rees D.J.G."/>
            <person name="Mans B.J."/>
        </authorList>
    </citation>
    <scope>NUCLEOTIDE SEQUENCE</scope>
    <source>
        <tissue evidence="2">Salivary glands</tissue>
    </source>
</reference>
<evidence type="ECO:0000256" key="1">
    <source>
        <dbReference type="SAM" id="MobiDB-lite"/>
    </source>
</evidence>